<dbReference type="Proteomes" id="UP001370490">
    <property type="component" value="Unassembled WGS sequence"/>
</dbReference>
<accession>A0AAN8UEH2</accession>
<dbReference type="AlphaFoldDB" id="A0AAN8UEH2"/>
<evidence type="ECO:0000313" key="1">
    <source>
        <dbReference type="EMBL" id="KAK6915263.1"/>
    </source>
</evidence>
<name>A0AAN8UEH2_9MAGN</name>
<dbReference type="PANTHER" id="PTHR32278">
    <property type="entry name" value="F-BOX DOMAIN-CONTAINING PROTEIN"/>
    <property type="match status" value="1"/>
</dbReference>
<gene>
    <name evidence="1" type="ORF">RJ641_020380</name>
</gene>
<keyword evidence="2" id="KW-1185">Reference proteome</keyword>
<dbReference type="PANTHER" id="PTHR32278:SF111">
    <property type="entry name" value="F-BOX PROTEIN PP2-B12-RELATED"/>
    <property type="match status" value="1"/>
</dbReference>
<comment type="caution">
    <text evidence="1">The sequence shown here is derived from an EMBL/GenBank/DDBJ whole genome shotgun (WGS) entry which is preliminary data.</text>
</comment>
<dbReference type="EMBL" id="JBAMMX010000025">
    <property type="protein sequence ID" value="KAK6915263.1"/>
    <property type="molecule type" value="Genomic_DNA"/>
</dbReference>
<evidence type="ECO:0000313" key="2">
    <source>
        <dbReference type="Proteomes" id="UP001370490"/>
    </source>
</evidence>
<proteinExistence type="predicted"/>
<protein>
    <submittedName>
        <fullName evidence="1">Phloem protein 2-like</fullName>
    </submittedName>
</protein>
<dbReference type="Pfam" id="PF14299">
    <property type="entry name" value="PP2"/>
    <property type="match status" value="1"/>
</dbReference>
<reference evidence="1 2" key="1">
    <citation type="submission" date="2023-12" db="EMBL/GenBank/DDBJ databases">
        <title>A high-quality genome assembly for Dillenia turbinata (Dilleniales).</title>
        <authorList>
            <person name="Chanderbali A."/>
        </authorList>
    </citation>
    <scope>NUCLEOTIDE SEQUENCE [LARGE SCALE GENOMIC DNA]</scope>
    <source>
        <strain evidence="1">LSX21</strain>
        <tissue evidence="1">Leaf</tissue>
    </source>
</reference>
<dbReference type="InterPro" id="IPR025886">
    <property type="entry name" value="PP2-like"/>
</dbReference>
<sequence length="202" mass="22631">MDEMFVGNGFPEVAELLSVCWLEIRGRIKTSMLSSNTIYAAYLVYKFAAMPYGLDHHPAELSIGTSAGKTQTRTVILGPERGHRQPRPFGGQANYWMRLEASAAGEGERQESYGKERPDGWMEVELGEFYSETGEDGELEMSVMEVKGGNRKGGLIVQGIEIRPQKGRPEPRAIRKMRESFMSFGLELSNSTSERQRSVCVR</sequence>
<organism evidence="1 2">
    <name type="scientific">Dillenia turbinata</name>
    <dbReference type="NCBI Taxonomy" id="194707"/>
    <lineage>
        <taxon>Eukaryota</taxon>
        <taxon>Viridiplantae</taxon>
        <taxon>Streptophyta</taxon>
        <taxon>Embryophyta</taxon>
        <taxon>Tracheophyta</taxon>
        <taxon>Spermatophyta</taxon>
        <taxon>Magnoliopsida</taxon>
        <taxon>eudicotyledons</taxon>
        <taxon>Gunneridae</taxon>
        <taxon>Pentapetalae</taxon>
        <taxon>Dilleniales</taxon>
        <taxon>Dilleniaceae</taxon>
        <taxon>Dillenia</taxon>
    </lineage>
</organism>